<dbReference type="AlphaFoldDB" id="A0A4Q2EGX9"/>
<proteinExistence type="predicted"/>
<dbReference type="InterPro" id="IPR036390">
    <property type="entry name" value="WH_DNA-bd_sf"/>
</dbReference>
<keyword evidence="3" id="KW-0804">Transcription</keyword>
<protein>
    <submittedName>
        <fullName evidence="5">GntR family transcriptional regulator</fullName>
    </submittedName>
</protein>
<evidence type="ECO:0000259" key="4">
    <source>
        <dbReference type="PROSITE" id="PS50949"/>
    </source>
</evidence>
<organism evidence="5 6">
    <name type="scientific">Propioniciclava flava</name>
    <dbReference type="NCBI Taxonomy" id="2072026"/>
    <lineage>
        <taxon>Bacteria</taxon>
        <taxon>Bacillati</taxon>
        <taxon>Actinomycetota</taxon>
        <taxon>Actinomycetes</taxon>
        <taxon>Propionibacteriales</taxon>
        <taxon>Propionibacteriaceae</taxon>
        <taxon>Propioniciclava</taxon>
    </lineage>
</organism>
<dbReference type="PANTHER" id="PTHR43537:SF24">
    <property type="entry name" value="GLUCONATE OPERON TRANSCRIPTIONAL REPRESSOR"/>
    <property type="match status" value="1"/>
</dbReference>
<dbReference type="Gene3D" id="1.20.120.530">
    <property type="entry name" value="GntR ligand-binding domain-like"/>
    <property type="match status" value="1"/>
</dbReference>
<dbReference type="SMART" id="SM00345">
    <property type="entry name" value="HTH_GNTR"/>
    <property type="match status" value="1"/>
</dbReference>
<keyword evidence="6" id="KW-1185">Reference proteome</keyword>
<gene>
    <name evidence="5" type="ORF">C1706_05180</name>
</gene>
<dbReference type="Pfam" id="PF07729">
    <property type="entry name" value="FCD"/>
    <property type="match status" value="1"/>
</dbReference>
<dbReference type="GO" id="GO:0003700">
    <property type="term" value="F:DNA-binding transcription factor activity"/>
    <property type="evidence" value="ECO:0007669"/>
    <property type="project" value="InterPro"/>
</dbReference>
<dbReference type="PRINTS" id="PR00035">
    <property type="entry name" value="HTHGNTR"/>
</dbReference>
<feature type="domain" description="HTH gntR-type" evidence="4">
    <location>
        <begin position="6"/>
        <end position="73"/>
    </location>
</feature>
<evidence type="ECO:0000256" key="2">
    <source>
        <dbReference type="ARBA" id="ARBA00023125"/>
    </source>
</evidence>
<dbReference type="OrthoDB" id="3186208at2"/>
<dbReference type="Proteomes" id="UP000290624">
    <property type="component" value="Unassembled WGS sequence"/>
</dbReference>
<dbReference type="GO" id="GO:0003677">
    <property type="term" value="F:DNA binding"/>
    <property type="evidence" value="ECO:0007669"/>
    <property type="project" value="UniProtKB-KW"/>
</dbReference>
<dbReference type="Pfam" id="PF00392">
    <property type="entry name" value="GntR"/>
    <property type="match status" value="1"/>
</dbReference>
<dbReference type="RefSeq" id="WP_129458169.1">
    <property type="nucleotide sequence ID" value="NZ_PPCV01000003.1"/>
</dbReference>
<dbReference type="InterPro" id="IPR008920">
    <property type="entry name" value="TF_FadR/GntR_C"/>
</dbReference>
<dbReference type="SMART" id="SM00895">
    <property type="entry name" value="FCD"/>
    <property type="match status" value="1"/>
</dbReference>
<sequence length="224" mass="24265">MSVSGDEGRRKAEAALREGLRRGEFAPGQRLTEAELAERFGVTRGSVRSALVDLTNAGLVERIPHRGARIREVSFDEAIQITECRAVLEALCAAHATRRATDAEVAELRQIGVDMEAAVAAGDHLGYSTLNRSLHDWLTRCSGQLPAAKLLETLNAQIVRYQFRLALMPGRPAESVKQHLAIIDAVESRDPDAAANAARAHIASVMRAMASVAHEDTALPWVSI</sequence>
<comment type="caution">
    <text evidence="5">The sequence shown here is derived from an EMBL/GenBank/DDBJ whole genome shotgun (WGS) entry which is preliminary data.</text>
</comment>
<dbReference type="PROSITE" id="PS50949">
    <property type="entry name" value="HTH_GNTR"/>
    <property type="match status" value="1"/>
</dbReference>
<dbReference type="Gene3D" id="1.10.10.10">
    <property type="entry name" value="Winged helix-like DNA-binding domain superfamily/Winged helix DNA-binding domain"/>
    <property type="match status" value="1"/>
</dbReference>
<evidence type="ECO:0000256" key="1">
    <source>
        <dbReference type="ARBA" id="ARBA00023015"/>
    </source>
</evidence>
<dbReference type="InterPro" id="IPR000524">
    <property type="entry name" value="Tscrpt_reg_HTH_GntR"/>
</dbReference>
<evidence type="ECO:0000313" key="6">
    <source>
        <dbReference type="Proteomes" id="UP000290624"/>
    </source>
</evidence>
<name>A0A4Q2EGX9_9ACTN</name>
<accession>A0A4Q2EGX9</accession>
<dbReference type="InterPro" id="IPR011711">
    <property type="entry name" value="GntR_C"/>
</dbReference>
<dbReference type="CDD" id="cd07377">
    <property type="entry name" value="WHTH_GntR"/>
    <property type="match status" value="1"/>
</dbReference>
<dbReference type="EMBL" id="PPCV01000003">
    <property type="protein sequence ID" value="RXW32559.1"/>
    <property type="molecule type" value="Genomic_DNA"/>
</dbReference>
<evidence type="ECO:0000256" key="3">
    <source>
        <dbReference type="ARBA" id="ARBA00023163"/>
    </source>
</evidence>
<dbReference type="InterPro" id="IPR036388">
    <property type="entry name" value="WH-like_DNA-bd_sf"/>
</dbReference>
<dbReference type="SUPFAM" id="SSF46785">
    <property type="entry name" value="Winged helix' DNA-binding domain"/>
    <property type="match status" value="1"/>
</dbReference>
<evidence type="ECO:0000313" key="5">
    <source>
        <dbReference type="EMBL" id="RXW32559.1"/>
    </source>
</evidence>
<dbReference type="PANTHER" id="PTHR43537">
    <property type="entry name" value="TRANSCRIPTIONAL REGULATOR, GNTR FAMILY"/>
    <property type="match status" value="1"/>
</dbReference>
<keyword evidence="2" id="KW-0238">DNA-binding</keyword>
<dbReference type="SUPFAM" id="SSF48008">
    <property type="entry name" value="GntR ligand-binding domain-like"/>
    <property type="match status" value="1"/>
</dbReference>
<keyword evidence="1" id="KW-0805">Transcription regulation</keyword>
<reference evidence="5 6" key="1">
    <citation type="submission" date="2018-01" db="EMBL/GenBank/DDBJ databases">
        <title>Lactibacter flavus gen. nov., sp. nov., a novel bacterium of the family Propionibacteriaceae isolated from raw milk and dairy products.</title>
        <authorList>
            <person name="Wenning M."/>
            <person name="Breitenwieser F."/>
            <person name="Huptas C."/>
            <person name="von Neubeck M."/>
            <person name="Busse H.-J."/>
            <person name="Scherer S."/>
        </authorList>
    </citation>
    <scope>NUCLEOTIDE SEQUENCE [LARGE SCALE GENOMIC DNA]</scope>
    <source>
        <strain evidence="5 6">VG341</strain>
    </source>
</reference>